<keyword evidence="2" id="KW-1185">Reference proteome</keyword>
<dbReference type="Proteomes" id="UP001516400">
    <property type="component" value="Unassembled WGS sequence"/>
</dbReference>
<protein>
    <submittedName>
        <fullName evidence="1">Uncharacterized protein</fullName>
    </submittedName>
</protein>
<evidence type="ECO:0000313" key="2">
    <source>
        <dbReference type="Proteomes" id="UP001516400"/>
    </source>
</evidence>
<comment type="caution">
    <text evidence="1">The sequence shown here is derived from an EMBL/GenBank/DDBJ whole genome shotgun (WGS) entry which is preliminary data.</text>
</comment>
<reference evidence="1 2" key="1">
    <citation type="journal article" date="2021" name="BMC Biol.">
        <title>Horizontally acquired antibacterial genes associated with adaptive radiation of ladybird beetles.</title>
        <authorList>
            <person name="Li H.S."/>
            <person name="Tang X.F."/>
            <person name="Huang Y.H."/>
            <person name="Xu Z.Y."/>
            <person name="Chen M.L."/>
            <person name="Du X.Y."/>
            <person name="Qiu B.Y."/>
            <person name="Chen P.T."/>
            <person name="Zhang W."/>
            <person name="Slipinski A."/>
            <person name="Escalona H.E."/>
            <person name="Waterhouse R.M."/>
            <person name="Zwick A."/>
            <person name="Pang H."/>
        </authorList>
    </citation>
    <scope>NUCLEOTIDE SEQUENCE [LARGE SCALE GENOMIC DNA]</scope>
    <source>
        <strain evidence="1">SYSU2018</strain>
    </source>
</reference>
<dbReference type="AlphaFoldDB" id="A0ABD2N1I7"/>
<accession>A0ABD2N1I7</accession>
<gene>
    <name evidence="1" type="ORF">HHI36_013990</name>
</gene>
<proteinExistence type="predicted"/>
<evidence type="ECO:0000313" key="1">
    <source>
        <dbReference type="EMBL" id="KAL3272514.1"/>
    </source>
</evidence>
<name>A0ABD2N1I7_9CUCU</name>
<dbReference type="EMBL" id="JABFTP020000062">
    <property type="protein sequence ID" value="KAL3272514.1"/>
    <property type="molecule type" value="Genomic_DNA"/>
</dbReference>
<organism evidence="1 2">
    <name type="scientific">Cryptolaemus montrouzieri</name>
    <dbReference type="NCBI Taxonomy" id="559131"/>
    <lineage>
        <taxon>Eukaryota</taxon>
        <taxon>Metazoa</taxon>
        <taxon>Ecdysozoa</taxon>
        <taxon>Arthropoda</taxon>
        <taxon>Hexapoda</taxon>
        <taxon>Insecta</taxon>
        <taxon>Pterygota</taxon>
        <taxon>Neoptera</taxon>
        <taxon>Endopterygota</taxon>
        <taxon>Coleoptera</taxon>
        <taxon>Polyphaga</taxon>
        <taxon>Cucujiformia</taxon>
        <taxon>Coccinelloidea</taxon>
        <taxon>Coccinellidae</taxon>
        <taxon>Scymninae</taxon>
        <taxon>Scymnini</taxon>
        <taxon>Cryptolaemus</taxon>
    </lineage>
</organism>
<sequence length="84" mass="9415">MPDILRISEHFVNAAMCREIAFEGYHTATTYGRPNLQQSSVAVFSRDDDFTALDRINCWSVELHCEHSAGDCGCAREDSDKESS</sequence>